<reference evidence="3" key="3">
    <citation type="submission" date="2015-06" db="UniProtKB">
        <authorList>
            <consortium name="EnsemblMetazoa"/>
        </authorList>
    </citation>
    <scope>IDENTIFICATION</scope>
</reference>
<dbReference type="EMBL" id="AMQN01017298">
    <property type="status" value="NOT_ANNOTATED_CDS"/>
    <property type="molecule type" value="Genomic_DNA"/>
</dbReference>
<reference evidence="2 4" key="2">
    <citation type="journal article" date="2013" name="Nature">
        <title>Insights into bilaterian evolution from three spiralian genomes.</title>
        <authorList>
            <person name="Simakov O."/>
            <person name="Marletaz F."/>
            <person name="Cho S.J."/>
            <person name="Edsinger-Gonzales E."/>
            <person name="Havlak P."/>
            <person name="Hellsten U."/>
            <person name="Kuo D.H."/>
            <person name="Larsson T."/>
            <person name="Lv J."/>
            <person name="Arendt D."/>
            <person name="Savage R."/>
            <person name="Osoegawa K."/>
            <person name="de Jong P."/>
            <person name="Grimwood J."/>
            <person name="Chapman J.A."/>
            <person name="Shapiro H."/>
            <person name="Aerts A."/>
            <person name="Otillar R.P."/>
            <person name="Terry A.Y."/>
            <person name="Boore J.L."/>
            <person name="Grigoriev I.V."/>
            <person name="Lindberg D.R."/>
            <person name="Seaver E.C."/>
            <person name="Weisblat D.A."/>
            <person name="Putnam N.H."/>
            <person name="Rokhsar D.S."/>
        </authorList>
    </citation>
    <scope>NUCLEOTIDE SEQUENCE</scope>
    <source>
        <strain evidence="2 4">I ESC-2004</strain>
    </source>
</reference>
<evidence type="ECO:0000313" key="2">
    <source>
        <dbReference type="EMBL" id="ELU16742.1"/>
    </source>
</evidence>
<dbReference type="EMBL" id="KB292961">
    <property type="protein sequence ID" value="ELU16742.1"/>
    <property type="molecule type" value="Genomic_DNA"/>
</dbReference>
<feature type="region of interest" description="Disordered" evidence="1">
    <location>
        <begin position="122"/>
        <end position="176"/>
    </location>
</feature>
<keyword evidence="4" id="KW-1185">Reference proteome</keyword>
<feature type="region of interest" description="Disordered" evidence="1">
    <location>
        <begin position="70"/>
        <end position="92"/>
    </location>
</feature>
<dbReference type="Proteomes" id="UP000014760">
    <property type="component" value="Unassembled WGS sequence"/>
</dbReference>
<evidence type="ECO:0000256" key="1">
    <source>
        <dbReference type="SAM" id="MobiDB-lite"/>
    </source>
</evidence>
<reference evidence="4" key="1">
    <citation type="submission" date="2012-12" db="EMBL/GenBank/DDBJ databases">
        <authorList>
            <person name="Hellsten U."/>
            <person name="Grimwood J."/>
            <person name="Chapman J.A."/>
            <person name="Shapiro H."/>
            <person name="Aerts A."/>
            <person name="Otillar R.P."/>
            <person name="Terry A.Y."/>
            <person name="Boore J.L."/>
            <person name="Simakov O."/>
            <person name="Marletaz F."/>
            <person name="Cho S.-J."/>
            <person name="Edsinger-Gonzales E."/>
            <person name="Havlak P."/>
            <person name="Kuo D.-H."/>
            <person name="Larsson T."/>
            <person name="Lv J."/>
            <person name="Arendt D."/>
            <person name="Savage R."/>
            <person name="Osoegawa K."/>
            <person name="de Jong P."/>
            <person name="Lindberg D.R."/>
            <person name="Seaver E.C."/>
            <person name="Weisblat D.A."/>
            <person name="Putnam N.H."/>
            <person name="Grigoriev I.V."/>
            <person name="Rokhsar D.S."/>
        </authorList>
    </citation>
    <scope>NUCLEOTIDE SEQUENCE</scope>
    <source>
        <strain evidence="4">I ESC-2004</strain>
    </source>
</reference>
<organism evidence="2">
    <name type="scientific">Capitella teleta</name>
    <name type="common">Polychaete worm</name>
    <dbReference type="NCBI Taxonomy" id="283909"/>
    <lineage>
        <taxon>Eukaryota</taxon>
        <taxon>Metazoa</taxon>
        <taxon>Spiralia</taxon>
        <taxon>Lophotrochozoa</taxon>
        <taxon>Annelida</taxon>
        <taxon>Polychaeta</taxon>
        <taxon>Sedentaria</taxon>
        <taxon>Scolecida</taxon>
        <taxon>Capitellidae</taxon>
        <taxon>Capitella</taxon>
    </lineage>
</organism>
<name>R7VDW9_CAPTE</name>
<dbReference type="EnsemblMetazoa" id="CapteT195821">
    <property type="protein sequence ID" value="CapteP195821"/>
    <property type="gene ID" value="CapteG195821"/>
</dbReference>
<evidence type="ECO:0000313" key="3">
    <source>
        <dbReference type="EnsemblMetazoa" id="CapteP195821"/>
    </source>
</evidence>
<gene>
    <name evidence="2" type="ORF">CAPTEDRAFT_195821</name>
</gene>
<dbReference type="HOGENOM" id="CLU_906865_0_0_1"/>
<dbReference type="AlphaFoldDB" id="R7VDW9"/>
<sequence length="307" mass="34651">MQRRWSKKVQLPVGPLWGKAGQGGVAGCMKWGYETPRDVTQQRDIPGILTSKKKIDKEVKLLVDLESVPSSRMDGDVRSGSDPEKDYFYTSCRGEGTPHEFAPRFQEDVAIDAVRSYARKEGNRTSDGIISSRPPINISARGTARSQTKAKSTKKVDCRSSSRGNSSRGEIPDSSRAKNLAAWQDEVDDLLLDRKWDSQLKNGLVRPGSAFHYSNNNPDYFEMWKESLIPSTPIPKEKRNDSKWLMSKYRKSAKPKVDCKWDKDPMLRPDSKGDSSNVKVKFDCPEDSDMVVSCWQDSAYKLFNLVS</sequence>
<proteinExistence type="predicted"/>
<feature type="compositionally biased region" description="Basic and acidic residues" evidence="1">
    <location>
        <begin position="73"/>
        <end position="87"/>
    </location>
</feature>
<protein>
    <submittedName>
        <fullName evidence="2 3">Uncharacterized protein</fullName>
    </submittedName>
</protein>
<accession>R7VDW9</accession>
<evidence type="ECO:0000313" key="4">
    <source>
        <dbReference type="Proteomes" id="UP000014760"/>
    </source>
</evidence>